<gene>
    <name evidence="7" type="ORF">J2800_000556</name>
</gene>
<dbReference type="InterPro" id="IPR001764">
    <property type="entry name" value="Glyco_hydro_3_N"/>
</dbReference>
<keyword evidence="7" id="KW-0326">Glycosidase</keyword>
<feature type="domain" description="PA14" evidence="6">
    <location>
        <begin position="464"/>
        <end position="617"/>
    </location>
</feature>
<dbReference type="Pfam" id="PF14310">
    <property type="entry name" value="Fn3-like"/>
    <property type="match status" value="1"/>
</dbReference>
<keyword evidence="8" id="KW-1185">Reference proteome</keyword>
<comment type="caution">
    <text evidence="7">The sequence shown here is derived from an EMBL/GenBank/DDBJ whole genome shotgun (WGS) entry which is preliminary data.</text>
</comment>
<dbReference type="InterPro" id="IPR013783">
    <property type="entry name" value="Ig-like_fold"/>
</dbReference>
<dbReference type="InterPro" id="IPR036962">
    <property type="entry name" value="Glyco_hydro_3_N_sf"/>
</dbReference>
<dbReference type="EMBL" id="JAVDRL010000002">
    <property type="protein sequence ID" value="MDR6529832.1"/>
    <property type="molecule type" value="Genomic_DNA"/>
</dbReference>
<dbReference type="Proteomes" id="UP001262754">
    <property type="component" value="Unassembled WGS sequence"/>
</dbReference>
<dbReference type="Pfam" id="PF00933">
    <property type="entry name" value="Glyco_hydro_3"/>
    <property type="match status" value="1"/>
</dbReference>
<feature type="signal peptide" evidence="5">
    <location>
        <begin position="1"/>
        <end position="21"/>
    </location>
</feature>
<dbReference type="SMART" id="SM01217">
    <property type="entry name" value="Fn3_like"/>
    <property type="match status" value="1"/>
</dbReference>
<dbReference type="SMART" id="SM00758">
    <property type="entry name" value="PA14"/>
    <property type="match status" value="1"/>
</dbReference>
<organism evidence="7 8">
    <name type="scientific">Caulobacter rhizosphaerae</name>
    <dbReference type="NCBI Taxonomy" id="2010972"/>
    <lineage>
        <taxon>Bacteria</taxon>
        <taxon>Pseudomonadati</taxon>
        <taxon>Pseudomonadota</taxon>
        <taxon>Alphaproteobacteria</taxon>
        <taxon>Caulobacterales</taxon>
        <taxon>Caulobacteraceae</taxon>
        <taxon>Caulobacter</taxon>
    </lineage>
</organism>
<comment type="similarity">
    <text evidence="1">Belongs to the glycosyl hydrolase 3 family.</text>
</comment>
<evidence type="ECO:0000256" key="1">
    <source>
        <dbReference type="ARBA" id="ARBA00005336"/>
    </source>
</evidence>
<evidence type="ECO:0000256" key="3">
    <source>
        <dbReference type="ARBA" id="ARBA00022801"/>
    </source>
</evidence>
<evidence type="ECO:0000256" key="2">
    <source>
        <dbReference type="ARBA" id="ARBA00022729"/>
    </source>
</evidence>
<dbReference type="InterPro" id="IPR037524">
    <property type="entry name" value="PA14/GLEYA"/>
</dbReference>
<keyword evidence="3 7" id="KW-0378">Hydrolase</keyword>
<evidence type="ECO:0000259" key="6">
    <source>
        <dbReference type="PROSITE" id="PS51820"/>
    </source>
</evidence>
<name>A0ABU1MUG8_9CAUL</name>
<evidence type="ECO:0000313" key="7">
    <source>
        <dbReference type="EMBL" id="MDR6529832.1"/>
    </source>
</evidence>
<accession>A0ABU1MUG8</accession>
<dbReference type="Gene3D" id="3.40.50.1700">
    <property type="entry name" value="Glycoside hydrolase family 3 C-terminal domain"/>
    <property type="match status" value="2"/>
</dbReference>
<dbReference type="InterPro" id="IPR036881">
    <property type="entry name" value="Glyco_hydro_3_C_sf"/>
</dbReference>
<dbReference type="Gene3D" id="3.20.20.300">
    <property type="entry name" value="Glycoside hydrolase, family 3, N-terminal domain"/>
    <property type="match status" value="1"/>
</dbReference>
<dbReference type="PRINTS" id="PR00133">
    <property type="entry name" value="GLHYDRLASE3"/>
</dbReference>
<dbReference type="SUPFAM" id="SSF51445">
    <property type="entry name" value="(Trans)glycosidases"/>
    <property type="match status" value="1"/>
</dbReference>
<dbReference type="InterPro" id="IPR026891">
    <property type="entry name" value="Fn3-like"/>
</dbReference>
<evidence type="ECO:0000313" key="8">
    <source>
        <dbReference type="Proteomes" id="UP001262754"/>
    </source>
</evidence>
<dbReference type="GO" id="GO:0008422">
    <property type="term" value="F:beta-glucosidase activity"/>
    <property type="evidence" value="ECO:0007669"/>
    <property type="project" value="UniProtKB-EC"/>
</dbReference>
<dbReference type="InterPro" id="IPR002772">
    <property type="entry name" value="Glyco_hydro_3_C"/>
</dbReference>
<evidence type="ECO:0000256" key="4">
    <source>
        <dbReference type="SAM" id="MobiDB-lite"/>
    </source>
</evidence>
<feature type="region of interest" description="Disordered" evidence="4">
    <location>
        <begin position="862"/>
        <end position="891"/>
    </location>
</feature>
<dbReference type="RefSeq" id="WP_310029048.1">
    <property type="nucleotide sequence ID" value="NZ_JAVDRL010000002.1"/>
</dbReference>
<dbReference type="Gene3D" id="2.60.40.10">
    <property type="entry name" value="Immunoglobulins"/>
    <property type="match status" value="1"/>
</dbReference>
<dbReference type="SUPFAM" id="SSF56988">
    <property type="entry name" value="Anthrax protective antigen"/>
    <property type="match status" value="1"/>
</dbReference>
<dbReference type="EC" id="3.2.1.21" evidence="7"/>
<dbReference type="PANTHER" id="PTHR42721:SF3">
    <property type="entry name" value="BETA-D-XYLOSIDASE 5-RELATED"/>
    <property type="match status" value="1"/>
</dbReference>
<dbReference type="SUPFAM" id="SSF52279">
    <property type="entry name" value="Beta-D-glucan exohydrolase, C-terminal domain"/>
    <property type="match status" value="1"/>
</dbReference>
<dbReference type="PROSITE" id="PS51820">
    <property type="entry name" value="PA14"/>
    <property type="match status" value="1"/>
</dbReference>
<dbReference type="InterPro" id="IPR011658">
    <property type="entry name" value="PA14_dom"/>
</dbReference>
<dbReference type="InterPro" id="IPR017853">
    <property type="entry name" value="GH"/>
</dbReference>
<dbReference type="PANTHER" id="PTHR42721">
    <property type="entry name" value="SUGAR HYDROLASE-RELATED"/>
    <property type="match status" value="1"/>
</dbReference>
<reference evidence="7 8" key="1">
    <citation type="submission" date="2023-07" db="EMBL/GenBank/DDBJ databases">
        <title>Sorghum-associated microbial communities from plants grown in Nebraska, USA.</title>
        <authorList>
            <person name="Schachtman D."/>
        </authorList>
    </citation>
    <scope>NUCLEOTIDE SEQUENCE [LARGE SCALE GENOMIC DNA]</scope>
    <source>
        <strain evidence="7 8">DS2154</strain>
    </source>
</reference>
<protein>
    <submittedName>
        <fullName evidence="7">Beta-glucosidase</fullName>
        <ecNumber evidence="7">3.2.1.21</ecNumber>
    </submittedName>
</protein>
<dbReference type="InterPro" id="IPR044993">
    <property type="entry name" value="BXL"/>
</dbReference>
<dbReference type="Pfam" id="PF01915">
    <property type="entry name" value="Glyco_hydro_3_C"/>
    <property type="match status" value="1"/>
</dbReference>
<keyword evidence="2 5" id="KW-0732">Signal</keyword>
<feature type="chain" id="PRO_5045763424" evidence="5">
    <location>
        <begin position="22"/>
        <end position="891"/>
    </location>
</feature>
<sequence length="891" mass="94536">MLATVSGALWLCAALPQPATAAPLAPTLSNERAEADRLAAQLVGKMTVDEKVEQLLNTAPAIPRLGVPAYNWWTESLHGALGALPTTNFPEPIGLAATFDPALVHDVAGAIGSEVRGLHTLARRTGRMGRIGTGLDTWSPNINIFRDPRWGRGQETYGEDPFLTARMGVAFVQGVQGPDPDLPQVVATPKHFAVHSGPESTRHSANVFVSRHDLEDTYLPAFRAAIVEGRAGSVMCAYNRIDGQPACASDLLLKDHLRQAWGFKGYVVSDCDAVKDISDHHKYAPDAATAVAAAMRAGVDNECNGATLTDTDGLADRYREALSRGLISVADVDQALVRLFSARFRAGDLPGVRKPESALASPAEVMTPEHAALALAASEKSLVLLKNDGVLPLKADTRIAVIGPLGDATRVLRGNYSSALSAPPVSVLEGLRRAMPGAQIVQAPFGAAFTDGDRVPTSALRSPDGAPGLLARYYNPAEPPPKRFAPGTFGEIVAKMRFADQPVVTRLEPDVAARSLDLAAVSDHHRVVWTGFLVPPESGTYRLGLTGFNGALKLDGKPFADLRKSGWGSLPTLKTIKLEKGRKYAVEIVSESHALSGVDLVWKRISNDPAGDLKAAAAQADVLVAVVGLTSDLEAEEAPVDVPGFKGGDKTTLDIPPDQQALLEQAKALGKPLVVVTMNGSPLNLSWAKDNASAILEAWYPGQSGGLAVANVLSGKTNPSGRLPLTFYRSVDDLPPFGDYAMAGRTYRYFEGTPVYPFGYGLSYTRFAYDPLKVEPAAGGAGKGLRVTTRVRNVGERAGDEVAQLYLDFPDTPGAPRLALRGFQRLSLKPGEARTVTFALTPRDLSSVDLDGRRRVAAGRYRVSVGPGQPTADAPGRSADVSVDADVGLPR</sequence>
<dbReference type="Pfam" id="PF07691">
    <property type="entry name" value="PA14"/>
    <property type="match status" value="1"/>
</dbReference>
<proteinExistence type="inferred from homology"/>
<evidence type="ECO:0000256" key="5">
    <source>
        <dbReference type="SAM" id="SignalP"/>
    </source>
</evidence>